<comment type="similarity">
    <text evidence="5">Belongs to the SAT4 family.</text>
</comment>
<dbReference type="PANTHER" id="PTHR33048">
    <property type="entry name" value="PTH11-LIKE INTEGRAL MEMBRANE PROTEIN (AFU_ORTHOLOGUE AFUA_5G11245)"/>
    <property type="match status" value="1"/>
</dbReference>
<feature type="transmembrane region" description="Helical" evidence="7">
    <location>
        <begin position="273"/>
        <end position="296"/>
    </location>
</feature>
<dbReference type="OrthoDB" id="2496787at2759"/>
<keyword evidence="3 7" id="KW-1133">Transmembrane helix</keyword>
<evidence type="ECO:0000256" key="6">
    <source>
        <dbReference type="SAM" id="MobiDB-lite"/>
    </source>
</evidence>
<dbReference type="GO" id="GO:0016020">
    <property type="term" value="C:membrane"/>
    <property type="evidence" value="ECO:0007669"/>
    <property type="project" value="UniProtKB-SubCell"/>
</dbReference>
<evidence type="ECO:0000256" key="7">
    <source>
        <dbReference type="SAM" id="Phobius"/>
    </source>
</evidence>
<dbReference type="STRING" id="94208.A0A2S4L2Q9"/>
<feature type="transmembrane region" description="Helical" evidence="7">
    <location>
        <begin position="149"/>
        <end position="167"/>
    </location>
</feature>
<protein>
    <submittedName>
        <fullName evidence="9">Gag-pol polyprotein</fullName>
    </submittedName>
</protein>
<feature type="transmembrane region" description="Helical" evidence="7">
    <location>
        <begin position="201"/>
        <end position="221"/>
    </location>
</feature>
<organism evidence="9 10">
    <name type="scientific">Tolypocladium paradoxum</name>
    <dbReference type="NCBI Taxonomy" id="94208"/>
    <lineage>
        <taxon>Eukaryota</taxon>
        <taxon>Fungi</taxon>
        <taxon>Dikarya</taxon>
        <taxon>Ascomycota</taxon>
        <taxon>Pezizomycotina</taxon>
        <taxon>Sordariomycetes</taxon>
        <taxon>Hypocreomycetidae</taxon>
        <taxon>Hypocreales</taxon>
        <taxon>Ophiocordycipitaceae</taxon>
        <taxon>Tolypocladium</taxon>
    </lineage>
</organism>
<dbReference type="Proteomes" id="UP000237481">
    <property type="component" value="Unassembled WGS sequence"/>
</dbReference>
<evidence type="ECO:0000313" key="10">
    <source>
        <dbReference type="Proteomes" id="UP000237481"/>
    </source>
</evidence>
<dbReference type="Pfam" id="PF20684">
    <property type="entry name" value="Fung_rhodopsin"/>
    <property type="match status" value="1"/>
</dbReference>
<comment type="caution">
    <text evidence="9">The sequence shown here is derived from an EMBL/GenBank/DDBJ whole genome shotgun (WGS) entry which is preliminary data.</text>
</comment>
<dbReference type="EMBL" id="PKSG01000302">
    <property type="protein sequence ID" value="POR36738.1"/>
    <property type="molecule type" value="Genomic_DNA"/>
</dbReference>
<dbReference type="PANTHER" id="PTHR33048:SF143">
    <property type="entry name" value="EXTRACELLULAR MEMBRANE PROTEIN CFEM DOMAIN-CONTAINING PROTEIN-RELATED"/>
    <property type="match status" value="1"/>
</dbReference>
<name>A0A2S4L2Q9_9HYPO</name>
<dbReference type="InterPro" id="IPR052337">
    <property type="entry name" value="SAT4-like"/>
</dbReference>
<accession>A0A2S4L2Q9</accession>
<keyword evidence="2 7" id="KW-0812">Transmembrane</keyword>
<keyword evidence="10" id="KW-1185">Reference proteome</keyword>
<comment type="subcellular location">
    <subcellularLocation>
        <location evidence="1">Membrane</location>
        <topology evidence="1">Multi-pass membrane protein</topology>
    </subcellularLocation>
</comment>
<gene>
    <name evidence="9" type="ORF">TPAR_03034</name>
</gene>
<evidence type="ECO:0000256" key="2">
    <source>
        <dbReference type="ARBA" id="ARBA00022692"/>
    </source>
</evidence>
<keyword evidence="4 7" id="KW-0472">Membrane</keyword>
<dbReference type="AlphaFoldDB" id="A0A2S4L2Q9"/>
<feature type="compositionally biased region" description="Basic and acidic residues" evidence="6">
    <location>
        <begin position="324"/>
        <end position="339"/>
    </location>
</feature>
<feature type="transmembrane region" description="Helical" evidence="7">
    <location>
        <begin position="38"/>
        <end position="60"/>
    </location>
</feature>
<feature type="domain" description="Rhodopsin" evidence="8">
    <location>
        <begin position="54"/>
        <end position="296"/>
    </location>
</feature>
<evidence type="ECO:0000259" key="8">
    <source>
        <dbReference type="Pfam" id="PF20684"/>
    </source>
</evidence>
<evidence type="ECO:0000313" key="9">
    <source>
        <dbReference type="EMBL" id="POR36738.1"/>
    </source>
</evidence>
<evidence type="ECO:0000256" key="3">
    <source>
        <dbReference type="ARBA" id="ARBA00022989"/>
    </source>
</evidence>
<feature type="transmembrane region" description="Helical" evidence="7">
    <location>
        <begin position="233"/>
        <end position="253"/>
    </location>
</feature>
<proteinExistence type="inferred from homology"/>
<evidence type="ECO:0000256" key="4">
    <source>
        <dbReference type="ARBA" id="ARBA00023136"/>
    </source>
</evidence>
<feature type="transmembrane region" description="Helical" evidence="7">
    <location>
        <begin position="72"/>
        <end position="94"/>
    </location>
</feature>
<dbReference type="InterPro" id="IPR049326">
    <property type="entry name" value="Rhodopsin_dom_fungi"/>
</dbReference>
<feature type="transmembrane region" description="Helical" evidence="7">
    <location>
        <begin position="114"/>
        <end position="142"/>
    </location>
</feature>
<sequence>MQCSFASCTFSQAISARRIVEIACRAPTDRSEATRFNIMNFALGVTTGAIAIVRLFFKLFLSSSKRFSPDDWVILATLIIGLPSIVVLTFGLTAKGLGRDVWALESTELAAFGLYFLISEVLYVALMALIKLALSLFYLAIFPGQGVRILLWATVAFLIMFGLAFVVKDVVQCSPPGYYWTRLGDDASAQGYCVNVNMSGWVNAAVGVAVDVWLLAIPLFQIRKLQLHWKKKILAAIMFMTGALVTLVSILRLHTLTTFANTTNPTWDQWSLVWWSTIEVNTGIICTCLPAVRLVLLRLYPRIFGTTSTSRASRASRATPNCAESDHGDREGSSHELKP</sequence>
<evidence type="ECO:0000256" key="5">
    <source>
        <dbReference type="ARBA" id="ARBA00038359"/>
    </source>
</evidence>
<reference evidence="9 10" key="1">
    <citation type="submission" date="2018-01" db="EMBL/GenBank/DDBJ databases">
        <title>Harnessing the power of phylogenomics to disentangle the directionality and signatures of interkingdom host jumping in the parasitic fungal genus Tolypocladium.</title>
        <authorList>
            <person name="Quandt C.A."/>
            <person name="Patterson W."/>
            <person name="Spatafora J.W."/>
        </authorList>
    </citation>
    <scope>NUCLEOTIDE SEQUENCE [LARGE SCALE GENOMIC DNA]</scope>
    <source>
        <strain evidence="9 10">NRBC 100945</strain>
    </source>
</reference>
<evidence type="ECO:0000256" key="1">
    <source>
        <dbReference type="ARBA" id="ARBA00004141"/>
    </source>
</evidence>
<feature type="region of interest" description="Disordered" evidence="6">
    <location>
        <begin position="311"/>
        <end position="339"/>
    </location>
</feature>